<evidence type="ECO:0000313" key="2">
    <source>
        <dbReference type="EMBL" id="TCV98490.1"/>
    </source>
</evidence>
<dbReference type="RefSeq" id="WP_165973144.1">
    <property type="nucleotide sequence ID" value="NZ_CAUWFI010000001.1"/>
</dbReference>
<dbReference type="EMBL" id="SMCQ01000013">
    <property type="protein sequence ID" value="TCV98490.1"/>
    <property type="molecule type" value="Genomic_DNA"/>
</dbReference>
<proteinExistence type="predicted"/>
<name>A0A4R3Z0J6_9FIRM</name>
<dbReference type="Proteomes" id="UP000295515">
    <property type="component" value="Unassembled WGS sequence"/>
</dbReference>
<organism evidence="2 3">
    <name type="scientific">Longibaculum muris</name>
    <dbReference type="NCBI Taxonomy" id="1796628"/>
    <lineage>
        <taxon>Bacteria</taxon>
        <taxon>Bacillati</taxon>
        <taxon>Bacillota</taxon>
        <taxon>Erysipelotrichia</taxon>
        <taxon>Erysipelotrichales</taxon>
        <taxon>Coprobacillaceae</taxon>
        <taxon>Longibaculum</taxon>
    </lineage>
</organism>
<keyword evidence="1" id="KW-0472">Membrane</keyword>
<evidence type="ECO:0000256" key="1">
    <source>
        <dbReference type="SAM" id="Phobius"/>
    </source>
</evidence>
<feature type="transmembrane region" description="Helical" evidence="1">
    <location>
        <begin position="32"/>
        <end position="49"/>
    </location>
</feature>
<sequence>MIFLIMGIVFVCFLMSLYRQHGQINESQKKTINCMIAILLTLDIVFVLFC</sequence>
<keyword evidence="3" id="KW-1185">Reference proteome</keyword>
<dbReference type="GeneID" id="98916972"/>
<reference evidence="2 3" key="1">
    <citation type="submission" date="2019-03" db="EMBL/GenBank/DDBJ databases">
        <title>Genomic Encyclopedia of Type Strains, Phase IV (KMG-IV): sequencing the most valuable type-strain genomes for metagenomic binning, comparative biology and taxonomic classification.</title>
        <authorList>
            <person name="Goeker M."/>
        </authorList>
    </citation>
    <scope>NUCLEOTIDE SEQUENCE [LARGE SCALE GENOMIC DNA]</scope>
    <source>
        <strain evidence="2 3">DSM 29487</strain>
    </source>
</reference>
<evidence type="ECO:0000313" key="3">
    <source>
        <dbReference type="Proteomes" id="UP000295515"/>
    </source>
</evidence>
<dbReference type="AlphaFoldDB" id="A0A4R3Z0J6"/>
<keyword evidence="1" id="KW-1133">Transmembrane helix</keyword>
<comment type="caution">
    <text evidence="2">The sequence shown here is derived from an EMBL/GenBank/DDBJ whole genome shotgun (WGS) entry which is preliminary data.</text>
</comment>
<protein>
    <submittedName>
        <fullName evidence="2">Uncharacterized protein</fullName>
    </submittedName>
</protein>
<keyword evidence="1" id="KW-0812">Transmembrane</keyword>
<accession>A0A4R3Z0J6</accession>
<gene>
    <name evidence="2" type="ORF">EDD60_11384</name>
</gene>